<dbReference type="AlphaFoldDB" id="A0AA88IHS1"/>
<feature type="compositionally biased region" description="Basic and acidic residues" evidence="1">
    <location>
        <begin position="248"/>
        <end position="261"/>
    </location>
</feature>
<feature type="compositionally biased region" description="Basic and acidic residues" evidence="1">
    <location>
        <begin position="223"/>
        <end position="239"/>
    </location>
</feature>
<keyword evidence="3" id="KW-1185">Reference proteome</keyword>
<gene>
    <name evidence="2" type="ORF">Q5P01_000320</name>
</gene>
<proteinExistence type="predicted"/>
<sequence length="341" mass="37264">MSDHGPGRNGDSRFGSGHQSVRGPAERSREAAENPVAQDQVERGSSGGGVRAEHHVNSLADVKDLLNTRWPARVQGALLQQVVESNSRYVLGKHVSAKNKLAMVLSAYRHREEPCATATAPCPRLRRVLAEATAKNRALEARRRPGLGFQQQDGLDPGRTCTCVRVEPEPPPLSESVPLDRQDDRPRPAADDRLGGARASAFLGVGASSKKRRLRYPAQLTLERQDARPRPLTLEDKTPRPRPLTLEKTPRPAPAEDRPGEPETGALLSSRCLFKEKTPPPRPADGRLGRAEPPPVSLPVLSSNTTPLGPSLNQQLPGLFHLPMKSSKYRPWFCMYATTSS</sequence>
<feature type="compositionally biased region" description="Basic and acidic residues" evidence="1">
    <location>
        <begin position="273"/>
        <end position="290"/>
    </location>
</feature>
<accession>A0AA88IHS1</accession>
<protein>
    <submittedName>
        <fullName evidence="2">Uncharacterized protein</fullName>
    </submittedName>
</protein>
<dbReference type="EMBL" id="JAUPFM010000039">
    <property type="protein sequence ID" value="KAK2814521.1"/>
    <property type="molecule type" value="Genomic_DNA"/>
</dbReference>
<evidence type="ECO:0000313" key="3">
    <source>
        <dbReference type="Proteomes" id="UP001187415"/>
    </source>
</evidence>
<organism evidence="2 3">
    <name type="scientific">Channa striata</name>
    <name type="common">Snakehead murrel</name>
    <name type="synonym">Ophicephalus striatus</name>
    <dbReference type="NCBI Taxonomy" id="64152"/>
    <lineage>
        <taxon>Eukaryota</taxon>
        <taxon>Metazoa</taxon>
        <taxon>Chordata</taxon>
        <taxon>Craniata</taxon>
        <taxon>Vertebrata</taxon>
        <taxon>Euteleostomi</taxon>
        <taxon>Actinopterygii</taxon>
        <taxon>Neopterygii</taxon>
        <taxon>Teleostei</taxon>
        <taxon>Neoteleostei</taxon>
        <taxon>Acanthomorphata</taxon>
        <taxon>Anabantaria</taxon>
        <taxon>Anabantiformes</taxon>
        <taxon>Channoidei</taxon>
        <taxon>Channidae</taxon>
        <taxon>Channa</taxon>
    </lineage>
</organism>
<feature type="region of interest" description="Disordered" evidence="1">
    <location>
        <begin position="1"/>
        <end position="52"/>
    </location>
</feature>
<evidence type="ECO:0000256" key="1">
    <source>
        <dbReference type="SAM" id="MobiDB-lite"/>
    </source>
</evidence>
<feature type="region of interest" description="Disordered" evidence="1">
    <location>
        <begin position="216"/>
        <end position="296"/>
    </location>
</feature>
<comment type="caution">
    <text evidence="2">The sequence shown here is derived from an EMBL/GenBank/DDBJ whole genome shotgun (WGS) entry which is preliminary data.</text>
</comment>
<evidence type="ECO:0000313" key="2">
    <source>
        <dbReference type="EMBL" id="KAK2814521.1"/>
    </source>
</evidence>
<name>A0AA88IHS1_CHASR</name>
<reference evidence="2" key="1">
    <citation type="submission" date="2023-07" db="EMBL/GenBank/DDBJ databases">
        <title>Chromosome-level Genome Assembly of Striped Snakehead (Channa striata).</title>
        <authorList>
            <person name="Liu H."/>
        </authorList>
    </citation>
    <scope>NUCLEOTIDE SEQUENCE</scope>
    <source>
        <strain evidence="2">Gz</strain>
        <tissue evidence="2">Muscle</tissue>
    </source>
</reference>
<feature type="compositionally biased region" description="Basic and acidic residues" evidence="1">
    <location>
        <begin position="178"/>
        <end position="195"/>
    </location>
</feature>
<feature type="region of interest" description="Disordered" evidence="1">
    <location>
        <begin position="165"/>
        <end position="196"/>
    </location>
</feature>
<feature type="region of interest" description="Disordered" evidence="1">
    <location>
        <begin position="141"/>
        <end position="160"/>
    </location>
</feature>
<dbReference type="Proteomes" id="UP001187415">
    <property type="component" value="Unassembled WGS sequence"/>
</dbReference>